<comment type="similarity">
    <text evidence="1">Belongs to the anhydro-N-acetylmuramic acid kinase family.</text>
</comment>
<dbReference type="GO" id="GO:0016301">
    <property type="term" value="F:kinase activity"/>
    <property type="evidence" value="ECO:0007669"/>
    <property type="project" value="UniProtKB-KW"/>
</dbReference>
<comment type="function">
    <text evidence="1">Catalyzes the specific phosphorylation of 1,6-anhydro-N-acetylmuramic acid (anhMurNAc) with the simultaneous cleavage of the 1,6-anhydro ring, generating MurNAc-6-P. Is required for the utilization of anhMurNAc either imported from the medium or derived from its own cell wall murein, and thus plays a role in cell wall recycling.</text>
</comment>
<keyword evidence="1 2" id="KW-0808">Transferase</keyword>
<dbReference type="InterPro" id="IPR005338">
    <property type="entry name" value="Anhydro_N_Ac-Mur_kinase"/>
</dbReference>
<proteinExistence type="inferred from homology"/>
<dbReference type="SUPFAM" id="SSF53067">
    <property type="entry name" value="Actin-like ATPase domain"/>
    <property type="match status" value="1"/>
</dbReference>
<comment type="catalytic activity">
    <reaction evidence="1">
        <text>1,6-anhydro-N-acetyl-beta-muramate + ATP + H2O = N-acetyl-D-muramate 6-phosphate + ADP + H(+)</text>
        <dbReference type="Rhea" id="RHEA:24952"/>
        <dbReference type="ChEBI" id="CHEBI:15377"/>
        <dbReference type="ChEBI" id="CHEBI:15378"/>
        <dbReference type="ChEBI" id="CHEBI:30616"/>
        <dbReference type="ChEBI" id="CHEBI:58690"/>
        <dbReference type="ChEBI" id="CHEBI:58722"/>
        <dbReference type="ChEBI" id="CHEBI:456216"/>
        <dbReference type="EC" id="2.7.1.170"/>
    </reaction>
</comment>
<dbReference type="EMBL" id="JACBGI020000015">
    <property type="protein sequence ID" value="MBF6058323.1"/>
    <property type="molecule type" value="Genomic_DNA"/>
</dbReference>
<comment type="pathway">
    <text evidence="1">Amino-sugar metabolism; 1,6-anhydro-N-acetylmuramate degradation.</text>
</comment>
<keyword evidence="1" id="KW-0547">Nucleotide-binding</keyword>
<dbReference type="CDD" id="cd24050">
    <property type="entry name" value="ASKHA_NBD_ANMK"/>
    <property type="match status" value="1"/>
</dbReference>
<accession>A0ABS0BWZ2</accession>
<dbReference type="NCBIfam" id="NF007139">
    <property type="entry name" value="PRK09585.1-3"/>
    <property type="match status" value="1"/>
</dbReference>
<name>A0ABS0BWZ2_9GAMM</name>
<reference evidence="2 3" key="2">
    <citation type="submission" date="2020-11" db="EMBL/GenBank/DDBJ databases">
        <title>Sulfur oxidizing isolate from Hospital Hole Sinkhole.</title>
        <authorList>
            <person name="Scott K.M."/>
        </authorList>
    </citation>
    <scope>NUCLEOTIDE SEQUENCE [LARGE SCALE GENOMIC DNA]</scope>
    <source>
        <strain evidence="2 3">HH1</strain>
    </source>
</reference>
<keyword evidence="1 2" id="KW-0418">Kinase</keyword>
<dbReference type="Pfam" id="PF03702">
    <property type="entry name" value="AnmK"/>
    <property type="match status" value="1"/>
</dbReference>
<comment type="caution">
    <text evidence="2">The sequence shown here is derived from an EMBL/GenBank/DDBJ whole genome shotgun (WGS) entry which is preliminary data.</text>
</comment>
<dbReference type="EC" id="2.7.1.170" evidence="1"/>
<dbReference type="HAMAP" id="MF_01270">
    <property type="entry name" value="AnhMurNAc_kinase"/>
    <property type="match status" value="1"/>
</dbReference>
<evidence type="ECO:0000256" key="1">
    <source>
        <dbReference type="HAMAP-Rule" id="MF_01270"/>
    </source>
</evidence>
<comment type="pathway">
    <text evidence="1">Cell wall biogenesis; peptidoglycan recycling.</text>
</comment>
<dbReference type="PANTHER" id="PTHR30605">
    <property type="entry name" value="ANHYDRO-N-ACETYLMURAMIC ACID KINASE"/>
    <property type="match status" value="1"/>
</dbReference>
<dbReference type="PANTHER" id="PTHR30605:SF0">
    <property type="entry name" value="ANHYDRO-N-ACETYLMURAMIC ACID KINASE"/>
    <property type="match status" value="1"/>
</dbReference>
<keyword evidence="3" id="KW-1185">Reference proteome</keyword>
<dbReference type="Proteomes" id="UP001193680">
    <property type="component" value="Unassembled WGS sequence"/>
</dbReference>
<dbReference type="NCBIfam" id="NF007148">
    <property type="entry name" value="PRK09585.3-2"/>
    <property type="match status" value="1"/>
</dbReference>
<organism evidence="2 3">
    <name type="scientific">Thiomicrorhabdus heinhorstiae</name>
    <dbReference type="NCBI Taxonomy" id="2748010"/>
    <lineage>
        <taxon>Bacteria</taxon>
        <taxon>Pseudomonadati</taxon>
        <taxon>Pseudomonadota</taxon>
        <taxon>Gammaproteobacteria</taxon>
        <taxon>Thiotrichales</taxon>
        <taxon>Piscirickettsiaceae</taxon>
        <taxon>Thiomicrorhabdus</taxon>
    </lineage>
</organism>
<gene>
    <name evidence="1" type="primary">anmK</name>
    <name evidence="2" type="ORF">H8792_008215</name>
</gene>
<evidence type="ECO:0000313" key="3">
    <source>
        <dbReference type="Proteomes" id="UP001193680"/>
    </source>
</evidence>
<keyword evidence="1" id="KW-0119">Carbohydrate metabolism</keyword>
<feature type="binding site" evidence="1">
    <location>
        <begin position="3"/>
        <end position="10"/>
    </location>
    <ligand>
        <name>ATP</name>
        <dbReference type="ChEBI" id="CHEBI:30616"/>
    </ligand>
</feature>
<dbReference type="InterPro" id="IPR043129">
    <property type="entry name" value="ATPase_NBD"/>
</dbReference>
<sequence>MSGTSADGIDVALVEISSSTFRLRHFLTYPIQPSLKQRLLKLNIDQEVELKELCSLQNELGQMFAAASLALLEESSVEAQQITAIGSHGQTLYHAPEVQMSLQIGHPAIIAKQTGIQTAADFRIDDLAVGGQGAPFAPAFHQRLFQTDETVLAVNIGGIANISVIPGKTNSTSPLSGFDTGPGNCLIDEVCLQKFNQEYDRNGQLASQGNVHSALLQSLISDPYFLKPAPKSSGRDYFNLSWLNSCLQAFPNLDDLDLLATVTELTAVSIANEVNKIQTDYSAPLWVCGGGAYNPYLMGRLQNHLPQARVISSREAGIEPDAVEAVLFAWLAYQRIHNLTVPLKDVTGAERDVILGGIWQP</sequence>
<reference evidence="2 3" key="1">
    <citation type="submission" date="2020-06" db="EMBL/GenBank/DDBJ databases">
        <authorList>
            <person name="Scott K."/>
        </authorList>
    </citation>
    <scope>NUCLEOTIDE SEQUENCE [LARGE SCALE GENOMIC DNA]</scope>
    <source>
        <strain evidence="2 3">HH1</strain>
    </source>
</reference>
<protein>
    <recommendedName>
        <fullName evidence="1">Anhydro-N-acetylmuramic acid kinase</fullName>
        <ecNumber evidence="1">2.7.1.170</ecNumber>
    </recommendedName>
    <alternativeName>
        <fullName evidence="1">AnhMurNAc kinase</fullName>
    </alternativeName>
</protein>
<dbReference type="Gene3D" id="3.30.420.40">
    <property type="match status" value="2"/>
</dbReference>
<keyword evidence="1" id="KW-0067">ATP-binding</keyword>
<evidence type="ECO:0000313" key="2">
    <source>
        <dbReference type="EMBL" id="MBF6058323.1"/>
    </source>
</evidence>